<sequence>MGPDNENLGKKYDQTITRRDLKTLIGLTWLNDEVVNYYLAMICGESGVNSYPRMHYFSTFFYEKLSKEGAEKMARWTRKINIFTYDIILIPIHLTNHWALA</sequence>
<dbReference type="EMBL" id="CAJOBA010101457">
    <property type="protein sequence ID" value="CAF4521738.1"/>
    <property type="molecule type" value="Genomic_DNA"/>
</dbReference>
<evidence type="ECO:0000256" key="2">
    <source>
        <dbReference type="ARBA" id="ARBA00022670"/>
    </source>
</evidence>
<dbReference type="GO" id="GO:0016926">
    <property type="term" value="P:protein desumoylation"/>
    <property type="evidence" value="ECO:0007669"/>
    <property type="project" value="UniProtKB-ARBA"/>
</dbReference>
<keyword evidence="4" id="KW-0788">Thiol protease</keyword>
<comment type="similarity">
    <text evidence="1">Belongs to the peptidase C48 family.</text>
</comment>
<feature type="non-terminal residue" evidence="6">
    <location>
        <position position="1"/>
    </location>
</feature>
<evidence type="ECO:0000313" key="8">
    <source>
        <dbReference type="Proteomes" id="UP000677228"/>
    </source>
</evidence>
<dbReference type="AlphaFoldDB" id="A0A8S2GA75"/>
<dbReference type="Proteomes" id="UP000677228">
    <property type="component" value="Unassembled WGS sequence"/>
</dbReference>
<dbReference type="GO" id="GO:0006508">
    <property type="term" value="P:proteolysis"/>
    <property type="evidence" value="ECO:0007669"/>
    <property type="project" value="UniProtKB-KW"/>
</dbReference>
<evidence type="ECO:0000313" key="6">
    <source>
        <dbReference type="EMBL" id="CAF1662235.1"/>
    </source>
</evidence>
<dbReference type="Proteomes" id="UP000682733">
    <property type="component" value="Unassembled WGS sequence"/>
</dbReference>
<dbReference type="SUPFAM" id="SSF54001">
    <property type="entry name" value="Cysteine proteinases"/>
    <property type="match status" value="1"/>
</dbReference>
<name>A0A8S2GA75_9BILA</name>
<dbReference type="InterPro" id="IPR038765">
    <property type="entry name" value="Papain-like_cys_pep_sf"/>
</dbReference>
<dbReference type="Gene3D" id="3.40.395.10">
    <property type="entry name" value="Adenoviral Proteinase, Chain A"/>
    <property type="match status" value="1"/>
</dbReference>
<protein>
    <recommendedName>
        <fullName evidence="5">Ubiquitin-like protease family profile domain-containing protein</fullName>
    </recommendedName>
</protein>
<accession>A0A8S2GA75</accession>
<dbReference type="Pfam" id="PF02902">
    <property type="entry name" value="Peptidase_C48"/>
    <property type="match status" value="1"/>
</dbReference>
<dbReference type="GO" id="GO:0008234">
    <property type="term" value="F:cysteine-type peptidase activity"/>
    <property type="evidence" value="ECO:0007669"/>
    <property type="project" value="UniProtKB-KW"/>
</dbReference>
<comment type="caution">
    <text evidence="6">The sequence shown here is derived from an EMBL/GenBank/DDBJ whole genome shotgun (WGS) entry which is preliminary data.</text>
</comment>
<evidence type="ECO:0000256" key="4">
    <source>
        <dbReference type="ARBA" id="ARBA00022807"/>
    </source>
</evidence>
<evidence type="ECO:0000256" key="1">
    <source>
        <dbReference type="ARBA" id="ARBA00005234"/>
    </source>
</evidence>
<feature type="domain" description="Ubiquitin-like protease family profile" evidence="5">
    <location>
        <begin position="14"/>
        <end position="101"/>
    </location>
</feature>
<evidence type="ECO:0000259" key="5">
    <source>
        <dbReference type="PROSITE" id="PS50600"/>
    </source>
</evidence>
<dbReference type="InterPro" id="IPR003653">
    <property type="entry name" value="Peptidase_C48_C"/>
</dbReference>
<dbReference type="EMBL" id="CAJNOK010070615">
    <property type="protein sequence ID" value="CAF1662235.1"/>
    <property type="molecule type" value="Genomic_DNA"/>
</dbReference>
<evidence type="ECO:0000313" key="7">
    <source>
        <dbReference type="EMBL" id="CAF4521738.1"/>
    </source>
</evidence>
<proteinExistence type="inferred from homology"/>
<dbReference type="PANTHER" id="PTHR46915:SF2">
    <property type="entry name" value="UBIQUITIN-LIKE PROTEASE 4"/>
    <property type="match status" value="1"/>
</dbReference>
<organism evidence="6 8">
    <name type="scientific">Didymodactylos carnosus</name>
    <dbReference type="NCBI Taxonomy" id="1234261"/>
    <lineage>
        <taxon>Eukaryota</taxon>
        <taxon>Metazoa</taxon>
        <taxon>Spiralia</taxon>
        <taxon>Gnathifera</taxon>
        <taxon>Rotifera</taxon>
        <taxon>Eurotatoria</taxon>
        <taxon>Bdelloidea</taxon>
        <taxon>Philodinida</taxon>
        <taxon>Philodinidae</taxon>
        <taxon>Didymodactylos</taxon>
    </lineage>
</organism>
<keyword evidence="3" id="KW-0378">Hydrolase</keyword>
<gene>
    <name evidence="6" type="ORF">OVA965_LOCUS45342</name>
    <name evidence="7" type="ORF">TMI583_LOCUS48745</name>
</gene>
<dbReference type="PROSITE" id="PS50600">
    <property type="entry name" value="ULP_PROTEASE"/>
    <property type="match status" value="1"/>
</dbReference>
<keyword evidence="2" id="KW-0645">Protease</keyword>
<evidence type="ECO:0000256" key="3">
    <source>
        <dbReference type="ARBA" id="ARBA00022801"/>
    </source>
</evidence>
<dbReference type="PANTHER" id="PTHR46915">
    <property type="entry name" value="UBIQUITIN-LIKE PROTEASE 4-RELATED"/>
    <property type="match status" value="1"/>
</dbReference>
<reference evidence="6" key="1">
    <citation type="submission" date="2021-02" db="EMBL/GenBank/DDBJ databases">
        <authorList>
            <person name="Nowell W R."/>
        </authorList>
    </citation>
    <scope>NUCLEOTIDE SEQUENCE</scope>
</reference>